<sequence>MAGKESTTVASLIFLFLLSLVAKFIRLTMRRYYSLIPSPFFQKAIFSKMSRLGKGCDNLKNKGENNTIILRNGSNPKYGNKS</sequence>
<feature type="transmembrane region" description="Helical" evidence="1">
    <location>
        <begin position="6"/>
        <end position="25"/>
    </location>
</feature>
<accession>A0A1U7GX90</accession>
<evidence type="ECO:0000313" key="2">
    <source>
        <dbReference type="EMBL" id="OKH12982.1"/>
    </source>
</evidence>
<dbReference type="Proteomes" id="UP000186391">
    <property type="component" value="Unassembled WGS sequence"/>
</dbReference>
<name>A0A1U7GX90_9CYAN</name>
<reference evidence="2 3" key="1">
    <citation type="submission" date="2016-11" db="EMBL/GenBank/DDBJ databases">
        <title>Draft Genome Sequences of Nine Cyanobacterial Strains from Diverse Habitats.</title>
        <authorList>
            <person name="Zhu T."/>
            <person name="Hou S."/>
            <person name="Lu X."/>
            <person name="Hess W.R."/>
        </authorList>
    </citation>
    <scope>NUCLEOTIDE SEQUENCE [LARGE SCALE GENOMIC DNA]</scope>
    <source>
        <strain evidence="2 3">NIES-592</strain>
    </source>
</reference>
<dbReference type="AlphaFoldDB" id="A0A1U7GX90"/>
<protein>
    <submittedName>
        <fullName evidence="2">Uncharacterized protein</fullName>
    </submittedName>
</protein>
<proteinExistence type="predicted"/>
<keyword evidence="1" id="KW-0472">Membrane</keyword>
<keyword evidence="1" id="KW-1133">Transmembrane helix</keyword>
<dbReference type="EMBL" id="MRCA01000008">
    <property type="protein sequence ID" value="OKH12982.1"/>
    <property type="molecule type" value="Genomic_DNA"/>
</dbReference>
<keyword evidence="3" id="KW-1185">Reference proteome</keyword>
<evidence type="ECO:0000256" key="1">
    <source>
        <dbReference type="SAM" id="Phobius"/>
    </source>
</evidence>
<evidence type="ECO:0000313" key="3">
    <source>
        <dbReference type="Proteomes" id="UP000186391"/>
    </source>
</evidence>
<comment type="caution">
    <text evidence="2">The sequence shown here is derived from an EMBL/GenBank/DDBJ whole genome shotgun (WGS) entry which is preliminary data.</text>
</comment>
<organism evidence="2 3">
    <name type="scientific">Fischerella major NIES-592</name>
    <dbReference type="NCBI Taxonomy" id="210994"/>
    <lineage>
        <taxon>Bacteria</taxon>
        <taxon>Bacillati</taxon>
        <taxon>Cyanobacteriota</taxon>
        <taxon>Cyanophyceae</taxon>
        <taxon>Nostocales</taxon>
        <taxon>Hapalosiphonaceae</taxon>
        <taxon>Fischerella</taxon>
    </lineage>
</organism>
<dbReference type="OrthoDB" id="9965219at2"/>
<keyword evidence="1" id="KW-0812">Transmembrane</keyword>
<gene>
    <name evidence="2" type="ORF">NIES592_15210</name>
</gene>